<proteinExistence type="predicted"/>
<dbReference type="Pfam" id="PF01782">
    <property type="entry name" value="RimM"/>
    <property type="match status" value="1"/>
</dbReference>
<evidence type="ECO:0000259" key="6">
    <source>
        <dbReference type="Pfam" id="PF24986"/>
    </source>
</evidence>
<feature type="domain" description="RimM N-terminal" evidence="5">
    <location>
        <begin position="2"/>
        <end position="46"/>
    </location>
</feature>
<dbReference type="PANTHER" id="PTHR33692">
    <property type="entry name" value="RIBOSOME MATURATION FACTOR RIMM"/>
    <property type="match status" value="1"/>
</dbReference>
<dbReference type="InterPro" id="IPR036976">
    <property type="entry name" value="RimM_N_sf"/>
</dbReference>
<evidence type="ECO:0000259" key="5">
    <source>
        <dbReference type="Pfam" id="PF01782"/>
    </source>
</evidence>
<dbReference type="AlphaFoldDB" id="A0A4D6YN09"/>
<dbReference type="InterPro" id="IPR056792">
    <property type="entry name" value="PRC_RimM"/>
</dbReference>
<dbReference type="PANTHER" id="PTHR33692:SF1">
    <property type="entry name" value="RIBOSOME MATURATION FACTOR RIMM"/>
    <property type="match status" value="1"/>
</dbReference>
<dbReference type="InterPro" id="IPR011033">
    <property type="entry name" value="PRC_barrel-like_sf"/>
</dbReference>
<dbReference type="SUPFAM" id="SSF50346">
    <property type="entry name" value="PRC-barrel domain"/>
    <property type="match status" value="1"/>
</dbReference>
<dbReference type="OrthoDB" id="9783509at2"/>
<dbReference type="GO" id="GO:0006364">
    <property type="term" value="P:rRNA processing"/>
    <property type="evidence" value="ECO:0007669"/>
    <property type="project" value="UniProtKB-KW"/>
</dbReference>
<reference evidence="7 8" key="1">
    <citation type="submission" date="2018-10" db="EMBL/GenBank/DDBJ databases">
        <title>Comparative functional genomics of the obligate endosymbiont Buchnera aphidicola.</title>
        <authorList>
            <person name="Chong R.A."/>
        </authorList>
    </citation>
    <scope>NUCLEOTIDE SEQUENCE [LARGE SCALE GENOMIC DNA]</scope>
    <source>
        <strain evidence="7 8">Ssp</strain>
    </source>
</reference>
<gene>
    <name evidence="7" type="primary">rimM</name>
    <name evidence="7" type="ORF">D9V79_01230</name>
</gene>
<dbReference type="Pfam" id="PF24986">
    <property type="entry name" value="PRC_RimM"/>
    <property type="match status" value="1"/>
</dbReference>
<dbReference type="GO" id="GO:0005840">
    <property type="term" value="C:ribosome"/>
    <property type="evidence" value="ECO:0007669"/>
    <property type="project" value="InterPro"/>
</dbReference>
<keyword evidence="3" id="KW-0698">rRNA processing</keyword>
<dbReference type="Gene3D" id="2.30.30.240">
    <property type="entry name" value="PRC-barrel domain"/>
    <property type="match status" value="1"/>
</dbReference>
<accession>A0A4D6YN09</accession>
<organism evidence="7 8">
    <name type="scientific">Buchnera aphidicola</name>
    <name type="common">Stegophylla sp.</name>
    <dbReference type="NCBI Taxonomy" id="2315800"/>
    <lineage>
        <taxon>Bacteria</taxon>
        <taxon>Pseudomonadati</taxon>
        <taxon>Pseudomonadota</taxon>
        <taxon>Gammaproteobacteria</taxon>
        <taxon>Enterobacterales</taxon>
        <taxon>Erwiniaceae</taxon>
        <taxon>Buchnera</taxon>
    </lineage>
</organism>
<dbReference type="EMBL" id="CP032998">
    <property type="protein sequence ID" value="QCI26415.1"/>
    <property type="molecule type" value="Genomic_DNA"/>
</dbReference>
<keyword evidence="4" id="KW-0143">Chaperone</keyword>
<evidence type="ECO:0000313" key="7">
    <source>
        <dbReference type="EMBL" id="QCI26415.1"/>
    </source>
</evidence>
<dbReference type="InterPro" id="IPR002676">
    <property type="entry name" value="RimM_N"/>
</dbReference>
<protein>
    <submittedName>
        <fullName evidence="7">16S rRNA processing protein RimM</fullName>
    </submittedName>
</protein>
<evidence type="ECO:0000256" key="2">
    <source>
        <dbReference type="ARBA" id="ARBA00022517"/>
    </source>
</evidence>
<dbReference type="NCBIfam" id="TIGR02273">
    <property type="entry name" value="16S_RimM"/>
    <property type="match status" value="1"/>
</dbReference>
<name>A0A4D6YN09_9GAMM</name>
<dbReference type="Proteomes" id="UP000298636">
    <property type="component" value="Chromosome"/>
</dbReference>
<dbReference type="RefSeq" id="WP_158351900.1">
    <property type="nucleotide sequence ID" value="NZ_CP032998.1"/>
</dbReference>
<keyword evidence="2" id="KW-0690">Ribosome biogenesis</keyword>
<evidence type="ECO:0000313" key="8">
    <source>
        <dbReference type="Proteomes" id="UP000298636"/>
    </source>
</evidence>
<evidence type="ECO:0000256" key="3">
    <source>
        <dbReference type="ARBA" id="ARBA00022552"/>
    </source>
</evidence>
<sequence length="124" mass="15053">MKNNHWKTISLEHKKIYQNKIIIKIKNINNRDQAKKLVNSLIMIDAQILPNLKQFEYYWKDIISCRVFNTYQKYIGIVYNIIRSKSNDILVIKNYYHEILIPFIKDTIIYQVDIINKIIHVNWN</sequence>
<dbReference type="GO" id="GO:0043022">
    <property type="term" value="F:ribosome binding"/>
    <property type="evidence" value="ECO:0007669"/>
    <property type="project" value="InterPro"/>
</dbReference>
<dbReference type="InterPro" id="IPR009000">
    <property type="entry name" value="Transl_B-barrel_sf"/>
</dbReference>
<dbReference type="SUPFAM" id="SSF50447">
    <property type="entry name" value="Translation proteins"/>
    <property type="match status" value="1"/>
</dbReference>
<evidence type="ECO:0000256" key="1">
    <source>
        <dbReference type="ARBA" id="ARBA00022490"/>
    </source>
</evidence>
<evidence type="ECO:0000256" key="4">
    <source>
        <dbReference type="ARBA" id="ARBA00023186"/>
    </source>
</evidence>
<keyword evidence="1" id="KW-0963">Cytoplasm</keyword>
<dbReference type="Gene3D" id="2.40.30.60">
    <property type="entry name" value="RimM"/>
    <property type="match status" value="1"/>
</dbReference>
<dbReference type="InterPro" id="IPR011961">
    <property type="entry name" value="RimM"/>
</dbReference>
<feature type="domain" description="Ribosome maturation factor RimM PRC barrel" evidence="6">
    <location>
        <begin position="59"/>
        <end position="123"/>
    </location>
</feature>
<keyword evidence="8" id="KW-1185">Reference proteome</keyword>